<name>A0A2W2CFL6_9ACTN</name>
<proteinExistence type="predicted"/>
<feature type="compositionally biased region" description="Basic and acidic residues" evidence="1">
    <location>
        <begin position="61"/>
        <end position="75"/>
    </location>
</feature>
<accession>A0A2W2CFL6</accession>
<feature type="region of interest" description="Disordered" evidence="1">
    <location>
        <begin position="59"/>
        <end position="120"/>
    </location>
</feature>
<comment type="caution">
    <text evidence="2">The sequence shown here is derived from an EMBL/GenBank/DDBJ whole genome shotgun (WGS) entry which is preliminary data.</text>
</comment>
<gene>
    <name evidence="2" type="ORF">C1I99_22855</name>
</gene>
<evidence type="ECO:0000256" key="1">
    <source>
        <dbReference type="SAM" id="MobiDB-lite"/>
    </source>
</evidence>
<evidence type="ECO:0000313" key="3">
    <source>
        <dbReference type="Proteomes" id="UP000248749"/>
    </source>
</evidence>
<organism evidence="2 3">
    <name type="scientific">Micromonospora deserti</name>
    <dbReference type="NCBI Taxonomy" id="2070366"/>
    <lineage>
        <taxon>Bacteria</taxon>
        <taxon>Bacillati</taxon>
        <taxon>Actinomycetota</taxon>
        <taxon>Actinomycetes</taxon>
        <taxon>Micromonosporales</taxon>
        <taxon>Micromonosporaceae</taxon>
        <taxon>Micromonospora</taxon>
    </lineage>
</organism>
<keyword evidence="3" id="KW-1185">Reference proteome</keyword>
<dbReference type="AlphaFoldDB" id="A0A2W2CFL6"/>
<protein>
    <submittedName>
        <fullName evidence="2">Uncharacterized protein</fullName>
    </submittedName>
</protein>
<dbReference type="RefSeq" id="WP_111136276.1">
    <property type="nucleotide sequence ID" value="NZ_POUB01000197.1"/>
</dbReference>
<evidence type="ECO:0000313" key="2">
    <source>
        <dbReference type="EMBL" id="PZF91744.1"/>
    </source>
</evidence>
<reference evidence="2 3" key="1">
    <citation type="submission" date="2018-01" db="EMBL/GenBank/DDBJ databases">
        <title>Draft genome sequence of Salinispora sp. 13K206.</title>
        <authorList>
            <person name="Sahin N."/>
            <person name="Saygin H."/>
            <person name="Ay H."/>
        </authorList>
    </citation>
    <scope>NUCLEOTIDE SEQUENCE [LARGE SCALE GENOMIC DNA]</scope>
    <source>
        <strain evidence="2 3">13K206</strain>
    </source>
</reference>
<feature type="compositionally biased region" description="Low complexity" evidence="1">
    <location>
        <begin position="109"/>
        <end position="120"/>
    </location>
</feature>
<dbReference type="EMBL" id="POUB01000197">
    <property type="protein sequence ID" value="PZF91744.1"/>
    <property type="molecule type" value="Genomic_DNA"/>
</dbReference>
<dbReference type="Proteomes" id="UP000248749">
    <property type="component" value="Unassembled WGS sequence"/>
</dbReference>
<sequence length="120" mass="12030">MPYGASTHPLWSVTLRSLRRLTRLAVTALALAIGLNGATTAPTPPTSATAVQAAAVSSRFDALRPGHPADAERPADAAAARPARPQPDPGPATVPTAGRLDPPGGESGSGPTTRRGPPTA</sequence>